<dbReference type="Proteomes" id="UP001164250">
    <property type="component" value="Chromosome 7"/>
</dbReference>
<organism evidence="1 2">
    <name type="scientific">Pistacia atlantica</name>
    <dbReference type="NCBI Taxonomy" id="434234"/>
    <lineage>
        <taxon>Eukaryota</taxon>
        <taxon>Viridiplantae</taxon>
        <taxon>Streptophyta</taxon>
        <taxon>Embryophyta</taxon>
        <taxon>Tracheophyta</taxon>
        <taxon>Spermatophyta</taxon>
        <taxon>Magnoliopsida</taxon>
        <taxon>eudicotyledons</taxon>
        <taxon>Gunneridae</taxon>
        <taxon>Pentapetalae</taxon>
        <taxon>rosids</taxon>
        <taxon>malvids</taxon>
        <taxon>Sapindales</taxon>
        <taxon>Anacardiaceae</taxon>
        <taxon>Pistacia</taxon>
    </lineage>
</organism>
<accession>A0ACC1B190</accession>
<reference evidence="2" key="1">
    <citation type="journal article" date="2023" name="G3 (Bethesda)">
        <title>Genome assembly and association tests identify interacting loci associated with vigor, precocity, and sex in interspecific pistachio rootstocks.</title>
        <authorList>
            <person name="Palmer W."/>
            <person name="Jacygrad E."/>
            <person name="Sagayaradj S."/>
            <person name="Cavanaugh K."/>
            <person name="Han R."/>
            <person name="Bertier L."/>
            <person name="Beede B."/>
            <person name="Kafkas S."/>
            <person name="Golino D."/>
            <person name="Preece J."/>
            <person name="Michelmore R."/>
        </authorList>
    </citation>
    <scope>NUCLEOTIDE SEQUENCE [LARGE SCALE GENOMIC DNA]</scope>
</reference>
<gene>
    <name evidence="1" type="ORF">Patl1_26820</name>
</gene>
<evidence type="ECO:0000313" key="2">
    <source>
        <dbReference type="Proteomes" id="UP001164250"/>
    </source>
</evidence>
<proteinExistence type="predicted"/>
<protein>
    <submittedName>
        <fullName evidence="1">Uncharacterized protein</fullName>
    </submittedName>
</protein>
<keyword evidence="2" id="KW-1185">Reference proteome</keyword>
<dbReference type="EMBL" id="CM047903">
    <property type="protein sequence ID" value="KAJ0092732.1"/>
    <property type="molecule type" value="Genomic_DNA"/>
</dbReference>
<sequence length="147" mass="16796">MDVGDFSCGSRAKFYQVTAIVCDRGRLQRRLSHEAANGLDFGCNAPQHCDCIGRAFATRLMPLCVCRTFLVKEFKDIISQSTSPELLLNPVMADELENILTKKFFRILSMRADAFQVLRREPLQENVVLEIQAVSNFTLVNWQILFY</sequence>
<evidence type="ECO:0000313" key="1">
    <source>
        <dbReference type="EMBL" id="KAJ0092732.1"/>
    </source>
</evidence>
<comment type="caution">
    <text evidence="1">The sequence shown here is derived from an EMBL/GenBank/DDBJ whole genome shotgun (WGS) entry which is preliminary data.</text>
</comment>
<name>A0ACC1B190_9ROSI</name>